<keyword evidence="6" id="KW-0687">Ribonucleoprotein</keyword>
<dbReference type="InterPro" id="IPR052473">
    <property type="entry name" value="mtLSU_mL53"/>
</dbReference>
<dbReference type="GeneTree" id="ENSGT00940000164970"/>
<evidence type="ECO:0000256" key="8">
    <source>
        <dbReference type="ARBA" id="ARBA00042721"/>
    </source>
</evidence>
<evidence type="ECO:0000313" key="9">
    <source>
        <dbReference type="Ensembl" id="ENSDLAP00005045359.1"/>
    </source>
</evidence>
<keyword evidence="4" id="KW-0689">Ribosomal protein</keyword>
<comment type="subcellular location">
    <subcellularLocation>
        <location evidence="1">Mitochondrion</location>
    </subcellularLocation>
</comment>
<evidence type="ECO:0000256" key="7">
    <source>
        <dbReference type="ARBA" id="ARBA00035180"/>
    </source>
</evidence>
<reference evidence="9" key="1">
    <citation type="submission" date="2025-08" db="UniProtKB">
        <authorList>
            <consortium name="Ensembl"/>
        </authorList>
    </citation>
    <scope>IDENTIFICATION</scope>
</reference>
<dbReference type="InterPro" id="IPR019716">
    <property type="entry name" value="Ribosomal_mL53"/>
</dbReference>
<gene>
    <name evidence="9" type="primary">mrpl53</name>
</gene>
<evidence type="ECO:0000313" key="10">
    <source>
        <dbReference type="Proteomes" id="UP000694389"/>
    </source>
</evidence>
<evidence type="ECO:0000256" key="2">
    <source>
        <dbReference type="ARBA" id="ARBA00005557"/>
    </source>
</evidence>
<protein>
    <recommendedName>
        <fullName evidence="7">Large ribosomal subunit protein mL53</fullName>
    </recommendedName>
    <alternativeName>
        <fullName evidence="8">39S ribosomal protein L53, mitochondrial</fullName>
    </alternativeName>
</protein>
<evidence type="ECO:0000256" key="4">
    <source>
        <dbReference type="ARBA" id="ARBA00022980"/>
    </source>
</evidence>
<keyword evidence="10" id="KW-1185">Reference proteome</keyword>
<dbReference type="Pfam" id="PF10780">
    <property type="entry name" value="MRP_L53"/>
    <property type="match status" value="1"/>
</dbReference>
<dbReference type="Proteomes" id="UP000694389">
    <property type="component" value="Unassembled WGS sequence"/>
</dbReference>
<comment type="similarity">
    <text evidence="2">Belongs to the mitochondrion-specific ribosomal protein mL53 family.</text>
</comment>
<evidence type="ECO:0000256" key="5">
    <source>
        <dbReference type="ARBA" id="ARBA00023128"/>
    </source>
</evidence>
<evidence type="ECO:0000256" key="6">
    <source>
        <dbReference type="ARBA" id="ARBA00023274"/>
    </source>
</evidence>
<proteinExistence type="inferred from homology"/>
<dbReference type="Ensembl" id="ENSDLAT00005048427.2">
    <property type="protein sequence ID" value="ENSDLAP00005045359.1"/>
    <property type="gene ID" value="ENSDLAG00005020096.2"/>
</dbReference>
<dbReference type="PANTHER" id="PTHR33618">
    <property type="entry name" value="39S RIBOSOMAL PROTEIN L53, MITOCHONDRIAL"/>
    <property type="match status" value="1"/>
</dbReference>
<evidence type="ECO:0000256" key="1">
    <source>
        <dbReference type="ARBA" id="ARBA00004173"/>
    </source>
</evidence>
<dbReference type="GO" id="GO:0005179">
    <property type="term" value="F:hormone activity"/>
    <property type="evidence" value="ECO:0007669"/>
    <property type="project" value="InterPro"/>
</dbReference>
<accession>A0A8C4HQ69</accession>
<organism evidence="9 10">
    <name type="scientific">Dicentrarchus labrax</name>
    <name type="common">European seabass</name>
    <name type="synonym">Morone labrax</name>
    <dbReference type="NCBI Taxonomy" id="13489"/>
    <lineage>
        <taxon>Eukaryota</taxon>
        <taxon>Metazoa</taxon>
        <taxon>Chordata</taxon>
        <taxon>Craniata</taxon>
        <taxon>Vertebrata</taxon>
        <taxon>Euteleostomi</taxon>
        <taxon>Actinopterygii</taxon>
        <taxon>Neopterygii</taxon>
        <taxon>Teleostei</taxon>
        <taxon>Neoteleostei</taxon>
        <taxon>Acanthomorphata</taxon>
        <taxon>Eupercaria</taxon>
        <taxon>Moronidae</taxon>
        <taxon>Dicentrarchus</taxon>
    </lineage>
</organism>
<dbReference type="GO" id="GO:0005576">
    <property type="term" value="C:extracellular region"/>
    <property type="evidence" value="ECO:0007669"/>
    <property type="project" value="InterPro"/>
</dbReference>
<keyword evidence="5" id="KW-0496">Mitochondrion</keyword>
<sequence length="119" mass="13472">MAAPSKATVVLKAVKKIAIQFSPFESNVRSTREFLVLVGSEKARATNRNCEVVTMVKHDKSEPVVDVTYRKYYLTTFKCVGEDIFYIVIVAGVLRCHCFNPLEMCLIPMKQTCVVVFNF</sequence>
<reference evidence="9" key="2">
    <citation type="submission" date="2025-09" db="UniProtKB">
        <authorList>
            <consortium name="Ensembl"/>
        </authorList>
    </citation>
    <scope>IDENTIFICATION</scope>
</reference>
<dbReference type="Gene3D" id="3.40.30.10">
    <property type="entry name" value="Glutaredoxin"/>
    <property type="match status" value="1"/>
</dbReference>
<name>A0A8C4HQ69_DICLA</name>
<dbReference type="InterPro" id="IPR018116">
    <property type="entry name" value="Somatotropin_CS"/>
</dbReference>
<dbReference type="AlphaFoldDB" id="A0A8C4HQ69"/>
<dbReference type="PROSITE" id="PS00338">
    <property type="entry name" value="SOMATOTROPIN_2"/>
    <property type="match status" value="1"/>
</dbReference>
<keyword evidence="3" id="KW-0809">Transit peptide</keyword>
<dbReference type="PANTHER" id="PTHR33618:SF1">
    <property type="entry name" value="LARGE RIBOSOMAL SUBUNIT PROTEIN ML53"/>
    <property type="match status" value="1"/>
</dbReference>
<evidence type="ECO:0000256" key="3">
    <source>
        <dbReference type="ARBA" id="ARBA00022946"/>
    </source>
</evidence>
<dbReference type="GO" id="GO:0005762">
    <property type="term" value="C:mitochondrial large ribosomal subunit"/>
    <property type="evidence" value="ECO:0007669"/>
    <property type="project" value="TreeGrafter"/>
</dbReference>